<keyword evidence="2" id="KW-0812">Transmembrane</keyword>
<dbReference type="Proteomes" id="UP000244855">
    <property type="component" value="Unassembled WGS sequence"/>
</dbReference>
<keyword evidence="2" id="KW-1133">Transmembrane helix</keyword>
<evidence type="ECO:0000256" key="1">
    <source>
        <dbReference type="SAM" id="MobiDB-lite"/>
    </source>
</evidence>
<dbReference type="EMBL" id="KZ805496">
    <property type="protein sequence ID" value="PVH95441.1"/>
    <property type="molecule type" value="Genomic_DNA"/>
</dbReference>
<organism evidence="3 4">
    <name type="scientific">Periconia macrospinosa</name>
    <dbReference type="NCBI Taxonomy" id="97972"/>
    <lineage>
        <taxon>Eukaryota</taxon>
        <taxon>Fungi</taxon>
        <taxon>Dikarya</taxon>
        <taxon>Ascomycota</taxon>
        <taxon>Pezizomycotina</taxon>
        <taxon>Dothideomycetes</taxon>
        <taxon>Pleosporomycetidae</taxon>
        <taxon>Pleosporales</taxon>
        <taxon>Massarineae</taxon>
        <taxon>Periconiaceae</taxon>
        <taxon>Periconia</taxon>
    </lineage>
</organism>
<gene>
    <name evidence="3" type="ORF">DM02DRAFT_537341</name>
</gene>
<evidence type="ECO:0000256" key="2">
    <source>
        <dbReference type="SAM" id="Phobius"/>
    </source>
</evidence>
<keyword evidence="4" id="KW-1185">Reference proteome</keyword>
<feature type="compositionally biased region" description="Basic residues" evidence="1">
    <location>
        <begin position="72"/>
        <end position="82"/>
    </location>
</feature>
<dbReference type="AlphaFoldDB" id="A0A2V1DBM7"/>
<evidence type="ECO:0000313" key="4">
    <source>
        <dbReference type="Proteomes" id="UP000244855"/>
    </source>
</evidence>
<feature type="transmembrane region" description="Helical" evidence="2">
    <location>
        <begin position="12"/>
        <end position="38"/>
    </location>
</feature>
<reference evidence="3 4" key="1">
    <citation type="journal article" date="2018" name="Sci. Rep.">
        <title>Comparative genomics provides insights into the lifestyle and reveals functional heterogeneity of dark septate endophytic fungi.</title>
        <authorList>
            <person name="Knapp D.G."/>
            <person name="Nemeth J.B."/>
            <person name="Barry K."/>
            <person name="Hainaut M."/>
            <person name="Henrissat B."/>
            <person name="Johnson J."/>
            <person name="Kuo A."/>
            <person name="Lim J.H.P."/>
            <person name="Lipzen A."/>
            <person name="Nolan M."/>
            <person name="Ohm R.A."/>
            <person name="Tamas L."/>
            <person name="Grigoriev I.V."/>
            <person name="Spatafora J.W."/>
            <person name="Nagy L.G."/>
            <person name="Kovacs G.M."/>
        </authorList>
    </citation>
    <scope>NUCLEOTIDE SEQUENCE [LARGE SCALE GENOMIC DNA]</scope>
    <source>
        <strain evidence="3 4">DSE2036</strain>
    </source>
</reference>
<feature type="region of interest" description="Disordered" evidence="1">
    <location>
        <begin position="72"/>
        <end position="97"/>
    </location>
</feature>
<accession>A0A2V1DBM7</accession>
<dbReference type="OrthoDB" id="3790954at2759"/>
<name>A0A2V1DBM7_9PLEO</name>
<evidence type="ECO:0000313" key="3">
    <source>
        <dbReference type="EMBL" id="PVH95441.1"/>
    </source>
</evidence>
<sequence>MPAEPAPFSNFGITLVTICVPFFSVVGFLSTSFGYSILSTKAKQVYRWLRLQFKSERGEVEITSEDMMKRRLAPIKTKKKRRENSQSSSRERMSYPHIHAMVEQMGEGRQSGLAKMGRLAVNDADAAQESSKDAIIEVKD</sequence>
<proteinExistence type="predicted"/>
<protein>
    <submittedName>
        <fullName evidence="3">Uncharacterized protein</fullName>
    </submittedName>
</protein>
<dbReference type="STRING" id="97972.A0A2V1DBM7"/>
<keyword evidence="2" id="KW-0472">Membrane</keyword>